<protein>
    <recommendedName>
        <fullName evidence="1">ABC-type transport auxiliary lipoprotein component domain-containing protein</fullName>
    </recommendedName>
</protein>
<dbReference type="PROSITE" id="PS51257">
    <property type="entry name" value="PROKAR_LIPOPROTEIN"/>
    <property type="match status" value="1"/>
</dbReference>
<dbReference type="InterPro" id="IPR005586">
    <property type="entry name" value="ABC_trans_aux"/>
</dbReference>
<feature type="domain" description="ABC-type transport auxiliary lipoprotein component" evidence="1">
    <location>
        <begin position="30"/>
        <end position="181"/>
    </location>
</feature>
<dbReference type="RefSeq" id="WP_125018137.1">
    <property type="nucleotide sequence ID" value="NZ_QWEZ01000002.1"/>
</dbReference>
<dbReference type="Gene3D" id="3.40.50.10610">
    <property type="entry name" value="ABC-type transport auxiliary lipoprotein component"/>
    <property type="match status" value="1"/>
</dbReference>
<dbReference type="AlphaFoldDB" id="A0A3P3VL32"/>
<gene>
    <name evidence="2" type="ORF">D0544_16605</name>
</gene>
<organism evidence="2 3">
    <name type="scientific">Aestuariirhabdus litorea</name>
    <dbReference type="NCBI Taxonomy" id="2528527"/>
    <lineage>
        <taxon>Bacteria</taxon>
        <taxon>Pseudomonadati</taxon>
        <taxon>Pseudomonadota</taxon>
        <taxon>Gammaproteobacteria</taxon>
        <taxon>Oceanospirillales</taxon>
        <taxon>Aestuariirhabdaceae</taxon>
        <taxon>Aestuariirhabdus</taxon>
    </lineage>
</organism>
<proteinExistence type="predicted"/>
<dbReference type="SUPFAM" id="SSF159594">
    <property type="entry name" value="XCC0632-like"/>
    <property type="match status" value="1"/>
</dbReference>
<evidence type="ECO:0000313" key="3">
    <source>
        <dbReference type="Proteomes" id="UP000280792"/>
    </source>
</evidence>
<sequence length="185" mass="19967">MRVILVFMGVVALTGCLSSPPQSSYYLLRSDAKPAASSQVMPVTLVSVDVANYIDQEGLVLESSKGEVQTAQYHLWAEPLRHSLMQFMSNEISANSGRVVLNGLGAGPADTRRLTITIDQLHGSVDGDAVLTAYWTLVTEKPEGLVSQDYRWSGRLPLSEDGYAALVAAERALLVELSKQIGSTL</sequence>
<evidence type="ECO:0000259" key="1">
    <source>
        <dbReference type="Pfam" id="PF03886"/>
    </source>
</evidence>
<keyword evidence="3" id="KW-1185">Reference proteome</keyword>
<evidence type="ECO:0000313" key="2">
    <source>
        <dbReference type="EMBL" id="RRJ83435.1"/>
    </source>
</evidence>
<dbReference type="Proteomes" id="UP000280792">
    <property type="component" value="Unassembled WGS sequence"/>
</dbReference>
<accession>A0A3P3VL32</accession>
<name>A0A3P3VL32_9GAMM</name>
<reference evidence="2 3" key="1">
    <citation type="submission" date="2018-08" db="EMBL/GenBank/DDBJ databases">
        <authorList>
            <person name="Khan S.A."/>
        </authorList>
    </citation>
    <scope>NUCLEOTIDE SEQUENCE [LARGE SCALE GENOMIC DNA]</scope>
    <source>
        <strain evidence="2 3">GTF-13</strain>
    </source>
</reference>
<dbReference type="EMBL" id="QWEZ01000002">
    <property type="protein sequence ID" value="RRJ83435.1"/>
    <property type="molecule type" value="Genomic_DNA"/>
</dbReference>
<dbReference type="Pfam" id="PF03886">
    <property type="entry name" value="ABC_trans_aux"/>
    <property type="match status" value="1"/>
</dbReference>
<reference evidence="2 3" key="2">
    <citation type="submission" date="2018-12" db="EMBL/GenBank/DDBJ databases">
        <title>Simiduia agarivorans gen. nov., sp. nov., a marine, agarolytic bacterium isolated from shallow coastal water from Keelung, Taiwan.</title>
        <authorList>
            <person name="Shieh W.Y."/>
        </authorList>
    </citation>
    <scope>NUCLEOTIDE SEQUENCE [LARGE SCALE GENOMIC DNA]</scope>
    <source>
        <strain evidence="2 3">GTF-13</strain>
    </source>
</reference>
<comment type="caution">
    <text evidence="2">The sequence shown here is derived from an EMBL/GenBank/DDBJ whole genome shotgun (WGS) entry which is preliminary data.</text>
</comment>